<proteinExistence type="predicted"/>
<protein>
    <submittedName>
        <fullName evidence="1">Uncharacterized protein</fullName>
    </submittedName>
</protein>
<reference evidence="1" key="1">
    <citation type="journal article" date="2021" name="Proc. Natl. Acad. Sci. U.S.A.">
        <title>A Catalog of Tens of Thousands of Viruses from Human Metagenomes Reveals Hidden Associations with Chronic Diseases.</title>
        <authorList>
            <person name="Tisza M.J."/>
            <person name="Buck C.B."/>
        </authorList>
    </citation>
    <scope>NUCLEOTIDE SEQUENCE</scope>
    <source>
        <strain evidence="1">CtlHW5</strain>
    </source>
</reference>
<dbReference type="EMBL" id="BK015089">
    <property type="protein sequence ID" value="DAD90565.1"/>
    <property type="molecule type" value="Genomic_DNA"/>
</dbReference>
<sequence length="44" mass="4986">MSLIKGRIASYTKANCLLYKGELPLIEGQNVSYRRANCNSPLLW</sequence>
<name>A0A8S5N706_9CAUD</name>
<evidence type="ECO:0000313" key="1">
    <source>
        <dbReference type="EMBL" id="DAD90565.1"/>
    </source>
</evidence>
<accession>A0A8S5N706</accession>
<organism evidence="1">
    <name type="scientific">Myoviridae sp. ctlHW5</name>
    <dbReference type="NCBI Taxonomy" id="2826691"/>
    <lineage>
        <taxon>Viruses</taxon>
        <taxon>Duplodnaviria</taxon>
        <taxon>Heunggongvirae</taxon>
        <taxon>Uroviricota</taxon>
        <taxon>Caudoviricetes</taxon>
    </lineage>
</organism>